<dbReference type="Proteomes" id="UP001056120">
    <property type="component" value="Linkage Group LG04"/>
</dbReference>
<accession>A0ACB9JBH4</accession>
<evidence type="ECO:0000313" key="1">
    <source>
        <dbReference type="EMBL" id="KAI3817809.1"/>
    </source>
</evidence>
<dbReference type="EMBL" id="CM042021">
    <property type="protein sequence ID" value="KAI3817809.1"/>
    <property type="molecule type" value="Genomic_DNA"/>
</dbReference>
<organism evidence="1 2">
    <name type="scientific">Smallanthus sonchifolius</name>
    <dbReference type="NCBI Taxonomy" id="185202"/>
    <lineage>
        <taxon>Eukaryota</taxon>
        <taxon>Viridiplantae</taxon>
        <taxon>Streptophyta</taxon>
        <taxon>Embryophyta</taxon>
        <taxon>Tracheophyta</taxon>
        <taxon>Spermatophyta</taxon>
        <taxon>Magnoliopsida</taxon>
        <taxon>eudicotyledons</taxon>
        <taxon>Gunneridae</taxon>
        <taxon>Pentapetalae</taxon>
        <taxon>asterids</taxon>
        <taxon>campanulids</taxon>
        <taxon>Asterales</taxon>
        <taxon>Asteraceae</taxon>
        <taxon>Asteroideae</taxon>
        <taxon>Heliantheae alliance</taxon>
        <taxon>Millerieae</taxon>
        <taxon>Smallanthus</taxon>
    </lineage>
</organism>
<proteinExistence type="predicted"/>
<comment type="caution">
    <text evidence="1">The sequence shown here is derived from an EMBL/GenBank/DDBJ whole genome shotgun (WGS) entry which is preliminary data.</text>
</comment>
<reference evidence="1 2" key="2">
    <citation type="journal article" date="2022" name="Mol. Ecol. Resour.">
        <title>The genomes of chicory, endive, great burdock and yacon provide insights into Asteraceae paleo-polyploidization history and plant inulin production.</title>
        <authorList>
            <person name="Fan W."/>
            <person name="Wang S."/>
            <person name="Wang H."/>
            <person name="Wang A."/>
            <person name="Jiang F."/>
            <person name="Liu H."/>
            <person name="Zhao H."/>
            <person name="Xu D."/>
            <person name="Zhang Y."/>
        </authorList>
    </citation>
    <scope>NUCLEOTIDE SEQUENCE [LARGE SCALE GENOMIC DNA]</scope>
    <source>
        <strain evidence="2">cv. Yunnan</strain>
        <tissue evidence="1">Leaves</tissue>
    </source>
</reference>
<sequence length="92" mass="10817">MGPMKSTRLMGFSSHPPRFLRKTKTTAKSAVTRVNLLRNKRQTVVRQMRRDIALLLHFVSSDHCFFSFCNFCKSSRHLDELISLCFIREINR</sequence>
<protein>
    <submittedName>
        <fullName evidence="1">Uncharacterized protein</fullName>
    </submittedName>
</protein>
<evidence type="ECO:0000313" key="2">
    <source>
        <dbReference type="Proteomes" id="UP001056120"/>
    </source>
</evidence>
<keyword evidence="2" id="KW-1185">Reference proteome</keyword>
<gene>
    <name evidence="1" type="ORF">L1987_11607</name>
</gene>
<reference evidence="2" key="1">
    <citation type="journal article" date="2022" name="Mol. Ecol. Resour.">
        <title>The genomes of chicory, endive, great burdock and yacon provide insights into Asteraceae palaeo-polyploidization history and plant inulin production.</title>
        <authorList>
            <person name="Fan W."/>
            <person name="Wang S."/>
            <person name="Wang H."/>
            <person name="Wang A."/>
            <person name="Jiang F."/>
            <person name="Liu H."/>
            <person name="Zhao H."/>
            <person name="Xu D."/>
            <person name="Zhang Y."/>
        </authorList>
    </citation>
    <scope>NUCLEOTIDE SEQUENCE [LARGE SCALE GENOMIC DNA]</scope>
    <source>
        <strain evidence="2">cv. Yunnan</strain>
    </source>
</reference>
<name>A0ACB9JBH4_9ASTR</name>